<keyword evidence="6" id="KW-0946">Virion</keyword>
<organism evidence="8">
    <name type="scientific">Japanaut virus</name>
    <dbReference type="NCBI Taxonomy" id="2547358"/>
    <lineage>
        <taxon>Viruses</taxon>
        <taxon>Riboviria</taxon>
        <taxon>Orthornavirae</taxon>
        <taxon>Duplornaviricota</taxon>
        <taxon>Resentoviricetes</taxon>
        <taxon>Reovirales</taxon>
        <taxon>Sedoreoviridae</taxon>
        <taxon>Orbivirus</taxon>
    </lineage>
</organism>
<evidence type="ECO:0000313" key="8">
    <source>
        <dbReference type="EMBL" id="QBL15293.1"/>
    </source>
</evidence>
<dbReference type="InterPro" id="IPR008935">
    <property type="entry name" value="Virus_capsid_a-hlx_vir"/>
</dbReference>
<evidence type="ECO:0000256" key="6">
    <source>
        <dbReference type="ARBA" id="ARBA00022844"/>
    </source>
</evidence>
<dbReference type="SUPFAM" id="SSF49818">
    <property type="entry name" value="Viral protein domain"/>
    <property type="match status" value="1"/>
</dbReference>
<name>A0A482A5M5_9REOV</name>
<evidence type="ECO:0000256" key="1">
    <source>
        <dbReference type="ARBA" id="ARBA00004328"/>
    </source>
</evidence>
<dbReference type="InterPro" id="IPR008980">
    <property type="entry name" value="Capsid_hemagglutn"/>
</dbReference>
<dbReference type="InterPro" id="IPR023176">
    <property type="entry name" value="Orbi_VP7_capsid_N"/>
</dbReference>
<dbReference type="GO" id="GO:0019064">
    <property type="term" value="P:fusion of virus membrane with host plasma membrane"/>
    <property type="evidence" value="ECO:0007669"/>
    <property type="project" value="InterPro"/>
</dbReference>
<keyword evidence="5" id="KW-1152">Outer capsid protein</keyword>
<evidence type="ECO:0000256" key="2">
    <source>
        <dbReference type="ARBA" id="ARBA00009906"/>
    </source>
</evidence>
<keyword evidence="4" id="KW-0167">Capsid protein</keyword>
<dbReference type="Gene3D" id="1.10.170.10">
    <property type="entry name" value="Bluetongue Virus 10, subunit 1, domain 3"/>
    <property type="match status" value="1"/>
</dbReference>
<reference evidence="8" key="1">
    <citation type="journal article" date="2019" name="Viruses">
        <title>Discovery and Characterization of Bukakata orbivirus (Reoviridae:Orbivirus), a Novel Virus from a Ugandan Bat.</title>
        <authorList>
            <person name="Fagre A.C."/>
            <person name="Lee J.S."/>
            <person name="Kityo R.M."/>
            <person name="Bergren N.A."/>
            <person name="Mossel E.C."/>
            <person name="Nakayiki T."/>
            <person name="Nalikka B."/>
            <person name="Nyakarahuka L."/>
            <person name="Gilbert A.T."/>
            <person name="Peterhans J.K."/>
            <person name="Crabtree M.B."/>
            <person name="Towner J.S."/>
            <person name="Amman B.R."/>
            <person name="Sealy T.K."/>
            <person name="Schuh A.J."/>
            <person name="Nichol S.T."/>
            <person name="Lutwama J.J."/>
            <person name="Miller B.R."/>
            <person name="Kading R.C."/>
        </authorList>
    </citation>
    <scope>NUCLEOTIDE SEQUENCE</scope>
    <source>
        <strain evidence="8">MK 6357</strain>
    </source>
</reference>
<dbReference type="GO" id="GO:0019031">
    <property type="term" value="C:viral envelope"/>
    <property type="evidence" value="ECO:0007669"/>
    <property type="project" value="InterPro"/>
</dbReference>
<accession>A0A482A5M5</accession>
<dbReference type="SUPFAM" id="SSF48345">
    <property type="entry name" value="A virus capsid protein alpha-helical domain"/>
    <property type="match status" value="1"/>
</dbReference>
<protein>
    <recommendedName>
        <fullName evidence="3">Core protein VP7</fullName>
    </recommendedName>
</protein>
<proteinExistence type="inferred from homology"/>
<comment type="similarity">
    <text evidence="2">Belongs to the orbivirus VP7 family.</text>
</comment>
<dbReference type="InterPro" id="IPR023178">
    <property type="entry name" value="Orbi_VP7_capsid_C"/>
</dbReference>
<comment type="subcellular location">
    <subcellularLocation>
        <location evidence="1">Virion</location>
    </subcellularLocation>
</comment>
<sequence>MDALVSRALTVLSSCVTLLENRAQLTAEVMESLGITINRYNAIVGRMVTLRPVTQEQRNEMFFMCLDMVLAALNLNIGQISQDYQQGLGTIGVVATVEIPYNAASANSIVRISAETRTWGPDRQPVGLFYEVPEVVAPCRYVQDQGRQITTRFVSSRMAQVSLAAGAQGNIHARLLPNRGGILRVYFVWRVIRVFSDVTGASVVSPQGIVLRVGGADMRAGTVVAWDGLAPINVANQGQGPGMLHIEILWHMTLDKTFNQCENMAANMFNMYSFKNPLWHGLRAAICQRANLPPIMPPIYVPEDRETVLAVLLISKLGDVFSVLNPNFDIFGVVPVAGAVNRAMALAAYQ</sequence>
<evidence type="ECO:0000256" key="3">
    <source>
        <dbReference type="ARBA" id="ARBA00021788"/>
    </source>
</evidence>
<keyword evidence="7" id="KW-0325">Glycoprotein</keyword>
<evidence type="ECO:0000256" key="7">
    <source>
        <dbReference type="ARBA" id="ARBA00023180"/>
    </source>
</evidence>
<dbReference type="EMBL" id="MK359251">
    <property type="protein sequence ID" value="QBL15293.1"/>
    <property type="molecule type" value="Genomic_RNA"/>
</dbReference>
<dbReference type="InterPro" id="IPR001803">
    <property type="entry name" value="Orbi_VP7_capsid"/>
</dbReference>
<dbReference type="GO" id="GO:0005198">
    <property type="term" value="F:structural molecule activity"/>
    <property type="evidence" value="ECO:0007669"/>
    <property type="project" value="InterPro"/>
</dbReference>
<dbReference type="GO" id="GO:0046789">
    <property type="term" value="F:host cell surface receptor binding"/>
    <property type="evidence" value="ECO:0007669"/>
    <property type="project" value="InterPro"/>
</dbReference>
<dbReference type="Pfam" id="PF00897">
    <property type="entry name" value="Orbi_VP7"/>
    <property type="match status" value="1"/>
</dbReference>
<dbReference type="Gene3D" id="2.60.120.170">
    <property type="match status" value="1"/>
</dbReference>
<dbReference type="PRINTS" id="PR00903">
    <property type="entry name" value="VP7CAPSID"/>
</dbReference>
<evidence type="ECO:0000256" key="5">
    <source>
        <dbReference type="ARBA" id="ARBA00022770"/>
    </source>
</evidence>
<dbReference type="GO" id="GO:0039624">
    <property type="term" value="C:viral outer capsid"/>
    <property type="evidence" value="ECO:0007669"/>
    <property type="project" value="UniProtKB-KW"/>
</dbReference>
<evidence type="ECO:0000256" key="4">
    <source>
        <dbReference type="ARBA" id="ARBA00022561"/>
    </source>
</evidence>
<dbReference type="Gene3D" id="1.10.250.10">
    <property type="entry name" value="Bluetongue Virus 10, subunit 1, domain 1"/>
    <property type="match status" value="1"/>
</dbReference>